<sequence>MNTPPSTPAKRRWLRVVLGLILLAVPVSAVGYRFWWIPACQSAECSLQLSHYNIAVHSCGIDADAHEAWKSPEATRQMVLKNFDQQLPDCPAGGKCQLVHGRGAHPWLPRAVCSLEKSRGHVDRSLPPEEDGKSP</sequence>
<gene>
    <name evidence="1" type="ORF">OKA05_21120</name>
</gene>
<dbReference type="EMBL" id="JAPDDT010000012">
    <property type="protein sequence ID" value="MCW1925076.1"/>
    <property type="molecule type" value="Genomic_DNA"/>
</dbReference>
<protein>
    <submittedName>
        <fullName evidence="1">Uncharacterized protein</fullName>
    </submittedName>
</protein>
<name>A0ABT3GNM2_9BACT</name>
<accession>A0ABT3GNM2</accession>
<comment type="caution">
    <text evidence="1">The sequence shown here is derived from an EMBL/GenBank/DDBJ whole genome shotgun (WGS) entry which is preliminary data.</text>
</comment>
<reference evidence="1 2" key="1">
    <citation type="submission" date="2022-10" db="EMBL/GenBank/DDBJ databases">
        <title>Luteolibacter arcticus strain CCTCC AB 2014275, whole genome shotgun sequencing project.</title>
        <authorList>
            <person name="Zhao G."/>
            <person name="Shen L."/>
        </authorList>
    </citation>
    <scope>NUCLEOTIDE SEQUENCE [LARGE SCALE GENOMIC DNA]</scope>
    <source>
        <strain evidence="1 2">CCTCC AB 2014275</strain>
    </source>
</reference>
<organism evidence="1 2">
    <name type="scientific">Luteolibacter arcticus</name>
    <dbReference type="NCBI Taxonomy" id="1581411"/>
    <lineage>
        <taxon>Bacteria</taxon>
        <taxon>Pseudomonadati</taxon>
        <taxon>Verrucomicrobiota</taxon>
        <taxon>Verrucomicrobiia</taxon>
        <taxon>Verrucomicrobiales</taxon>
        <taxon>Verrucomicrobiaceae</taxon>
        <taxon>Luteolibacter</taxon>
    </lineage>
</organism>
<evidence type="ECO:0000313" key="2">
    <source>
        <dbReference type="Proteomes" id="UP001320876"/>
    </source>
</evidence>
<evidence type="ECO:0000313" key="1">
    <source>
        <dbReference type="EMBL" id="MCW1925076.1"/>
    </source>
</evidence>
<keyword evidence="2" id="KW-1185">Reference proteome</keyword>
<dbReference type="RefSeq" id="WP_264489184.1">
    <property type="nucleotide sequence ID" value="NZ_JAPDDT010000012.1"/>
</dbReference>
<dbReference type="Proteomes" id="UP001320876">
    <property type="component" value="Unassembled WGS sequence"/>
</dbReference>
<proteinExistence type="predicted"/>